<feature type="non-terminal residue" evidence="1">
    <location>
        <position position="154"/>
    </location>
</feature>
<dbReference type="EMBL" id="LAZR01014017">
    <property type="protein sequence ID" value="KKM19318.1"/>
    <property type="molecule type" value="Genomic_DNA"/>
</dbReference>
<sequence>MSKNLILVFEFVSGGGFGKKNITSSLFCEGFGMLKTIISDFKMLNFEISTLLDYRVFFLSRFLQADIVKKVNANDNYLKLFKKLVKECKYAFIIAPESYFGWENGANALSSSVGAFIKTLNREFQIPIKLIYSVNPEQIINEISIWDKIEEVAY</sequence>
<name>A0A0F9KB13_9ZZZZ</name>
<accession>A0A0F9KB13</accession>
<dbReference type="Gene3D" id="3.40.50.11770">
    <property type="match status" value="1"/>
</dbReference>
<evidence type="ECO:0000313" key="1">
    <source>
        <dbReference type="EMBL" id="KKM19318.1"/>
    </source>
</evidence>
<protein>
    <submittedName>
        <fullName evidence="1">Uncharacterized protein</fullName>
    </submittedName>
</protein>
<comment type="caution">
    <text evidence="1">The sequence shown here is derived from an EMBL/GenBank/DDBJ whole genome shotgun (WGS) entry which is preliminary data.</text>
</comment>
<dbReference type="AlphaFoldDB" id="A0A0F9KB13"/>
<gene>
    <name evidence="1" type="ORF">LCGC14_1656890</name>
</gene>
<organism evidence="1">
    <name type="scientific">marine sediment metagenome</name>
    <dbReference type="NCBI Taxonomy" id="412755"/>
    <lineage>
        <taxon>unclassified sequences</taxon>
        <taxon>metagenomes</taxon>
        <taxon>ecological metagenomes</taxon>
    </lineage>
</organism>
<reference evidence="1" key="1">
    <citation type="journal article" date="2015" name="Nature">
        <title>Complex archaea that bridge the gap between prokaryotes and eukaryotes.</title>
        <authorList>
            <person name="Spang A."/>
            <person name="Saw J.H."/>
            <person name="Jorgensen S.L."/>
            <person name="Zaremba-Niedzwiedzka K."/>
            <person name="Martijn J."/>
            <person name="Lind A.E."/>
            <person name="van Eijk R."/>
            <person name="Schleper C."/>
            <person name="Guy L."/>
            <person name="Ettema T.J."/>
        </authorList>
    </citation>
    <scope>NUCLEOTIDE SEQUENCE</scope>
</reference>
<proteinExistence type="predicted"/>